<dbReference type="AlphaFoldDB" id="K0ID84"/>
<dbReference type="Proteomes" id="UP000008037">
    <property type="component" value="Chromosome"/>
</dbReference>
<dbReference type="OrthoDB" id="7017at2157"/>
<dbReference type="GeneID" id="13794444"/>
<dbReference type="InParanoid" id="K0ID84"/>
<dbReference type="RefSeq" id="WP_015019886.1">
    <property type="nucleotide sequence ID" value="NC_018719.1"/>
</dbReference>
<dbReference type="STRING" id="1237085.Ngar_c24270"/>
<dbReference type="BioCyc" id="CNIT1237085:G1324-2425-MONOMER"/>
<gene>
    <name evidence="1" type="ordered locus">Ngar_c24270</name>
</gene>
<name>K0ID84_NITGG</name>
<evidence type="ECO:0000313" key="2">
    <source>
        <dbReference type="Proteomes" id="UP000008037"/>
    </source>
</evidence>
<reference evidence="1 2" key="1">
    <citation type="journal article" date="2012" name="Environ. Microbiol.">
        <title>The genome of the ammonia-oxidizing Candidatus Nitrososphaera gargensis: insights into metabolic versatility and environmental adaptations.</title>
        <authorList>
            <person name="Spang A."/>
            <person name="Poehlein A."/>
            <person name="Offre P."/>
            <person name="Zumbragel S."/>
            <person name="Haider S."/>
            <person name="Rychlik N."/>
            <person name="Nowka B."/>
            <person name="Schmeisser C."/>
            <person name="Lebedeva E.V."/>
            <person name="Rattei T."/>
            <person name="Bohm C."/>
            <person name="Schmid M."/>
            <person name="Galushko A."/>
            <person name="Hatzenpichler R."/>
            <person name="Weinmaier T."/>
            <person name="Daniel R."/>
            <person name="Schleper C."/>
            <person name="Spieck E."/>
            <person name="Streit W."/>
            <person name="Wagner M."/>
        </authorList>
    </citation>
    <scope>NUCLEOTIDE SEQUENCE [LARGE SCALE GENOMIC DNA]</scope>
    <source>
        <strain evidence="2">Ga9.2</strain>
    </source>
</reference>
<dbReference type="KEGG" id="nga:Ngar_c24270"/>
<evidence type="ECO:0000313" key="1">
    <source>
        <dbReference type="EMBL" id="AFU59351.1"/>
    </source>
</evidence>
<dbReference type="HOGENOM" id="CLU_2103386_0_0_2"/>
<protein>
    <submittedName>
        <fullName evidence="1">Uncharacterized protein</fullName>
    </submittedName>
</protein>
<proteinExistence type="predicted"/>
<accession>K0ID84</accession>
<organism evidence="1 2">
    <name type="scientific">Nitrososphaera gargensis (strain Ga9.2)</name>
    <dbReference type="NCBI Taxonomy" id="1237085"/>
    <lineage>
        <taxon>Archaea</taxon>
        <taxon>Nitrososphaerota</taxon>
        <taxon>Nitrososphaeria</taxon>
        <taxon>Nitrososphaerales</taxon>
        <taxon>Nitrososphaeraceae</taxon>
        <taxon>Nitrososphaera</taxon>
    </lineage>
</organism>
<sequence length="119" mass="13248">MEFDPELIVMQAASTEPDTKAIEDLMGEVLMMAHAEESAIHISSAEQTFGWNFYIMSVDKEVARQLAQLPESGLLAVRGDSLEQKFVGWLNRRAKAKGADGKVHFNLLSDLNSSRYGLF</sequence>
<keyword evidence="2" id="KW-1185">Reference proteome</keyword>
<dbReference type="EMBL" id="CP002408">
    <property type="protein sequence ID" value="AFU59351.1"/>
    <property type="molecule type" value="Genomic_DNA"/>
</dbReference>